<evidence type="ECO:0000256" key="2">
    <source>
        <dbReference type="ARBA" id="ARBA00023015"/>
    </source>
</evidence>
<feature type="domain" description="HTH araC/xylS-type" evidence="5">
    <location>
        <begin position="196"/>
        <end position="293"/>
    </location>
</feature>
<dbReference type="InterPro" id="IPR018060">
    <property type="entry name" value="HTH_AraC"/>
</dbReference>
<evidence type="ECO:0000256" key="1">
    <source>
        <dbReference type="ARBA" id="ARBA00022491"/>
    </source>
</evidence>
<dbReference type="PROSITE" id="PS01124">
    <property type="entry name" value="HTH_ARAC_FAMILY_2"/>
    <property type="match status" value="1"/>
</dbReference>
<gene>
    <name evidence="6" type="ORF">VMB_17250</name>
</gene>
<dbReference type="SUPFAM" id="SSF46689">
    <property type="entry name" value="Homeodomain-like"/>
    <property type="match status" value="1"/>
</dbReference>
<name>D2YDX8_VIBMI</name>
<dbReference type="CDD" id="cd06124">
    <property type="entry name" value="cupin_NimR-like_N"/>
    <property type="match status" value="1"/>
</dbReference>
<keyword evidence="2" id="KW-0805">Transcription regulation</keyword>
<comment type="caution">
    <text evidence="6">The sequence shown here is derived from an EMBL/GenBank/DDBJ whole genome shotgun (WGS) entry which is preliminary data.</text>
</comment>
<dbReference type="EMBL" id="ACYU01000078">
    <property type="protein sequence ID" value="EEW07039.1"/>
    <property type="molecule type" value="Genomic_DNA"/>
</dbReference>
<protein>
    <submittedName>
        <fullName evidence="6">Transcriptional regulator, AraC/XylS family</fullName>
    </submittedName>
</protein>
<dbReference type="InterPro" id="IPR009057">
    <property type="entry name" value="Homeodomain-like_sf"/>
</dbReference>
<evidence type="ECO:0000313" key="7">
    <source>
        <dbReference type="Proteomes" id="UP000004827"/>
    </source>
</evidence>
<dbReference type="PRINTS" id="PR00032">
    <property type="entry name" value="HTHARAC"/>
</dbReference>
<proteinExistence type="predicted"/>
<dbReference type="InterPro" id="IPR011051">
    <property type="entry name" value="RmlC_Cupin_sf"/>
</dbReference>
<dbReference type="GO" id="GO:0003700">
    <property type="term" value="F:DNA-binding transcription factor activity"/>
    <property type="evidence" value="ECO:0007669"/>
    <property type="project" value="InterPro"/>
</dbReference>
<evidence type="ECO:0000256" key="3">
    <source>
        <dbReference type="ARBA" id="ARBA00023125"/>
    </source>
</evidence>
<reference evidence="6 7" key="1">
    <citation type="journal article" date="2009" name="BMC Evol. Biol.">
        <title>Genomic taxonomy of Vibrios.</title>
        <authorList>
            <person name="Thompson C.C."/>
            <person name="Vicente A.C."/>
            <person name="Souza R.C."/>
            <person name="Vasconcelos A.T."/>
            <person name="Vesth T."/>
            <person name="Alves N.Jr."/>
            <person name="Ussery D.W."/>
            <person name="Iida T."/>
            <person name="Thompson F.L."/>
        </authorList>
    </citation>
    <scope>NUCLEOTIDE SEQUENCE [LARGE SCALE GENOMIC DNA]</scope>
    <source>
        <strain evidence="6 7">VM603</strain>
    </source>
</reference>
<evidence type="ECO:0000259" key="5">
    <source>
        <dbReference type="PROSITE" id="PS01124"/>
    </source>
</evidence>
<dbReference type="InterPro" id="IPR014710">
    <property type="entry name" value="RmlC-like_jellyroll"/>
</dbReference>
<dbReference type="Gene3D" id="1.10.10.60">
    <property type="entry name" value="Homeodomain-like"/>
    <property type="match status" value="1"/>
</dbReference>
<dbReference type="PANTHER" id="PTHR11019">
    <property type="entry name" value="HTH-TYPE TRANSCRIPTIONAL REGULATOR NIMR"/>
    <property type="match status" value="1"/>
</dbReference>
<keyword evidence="4" id="KW-0804">Transcription</keyword>
<keyword evidence="3" id="KW-0238">DNA-binding</keyword>
<dbReference type="Gene3D" id="2.60.120.10">
    <property type="entry name" value="Jelly Rolls"/>
    <property type="match status" value="1"/>
</dbReference>
<dbReference type="GO" id="GO:0043565">
    <property type="term" value="F:sequence-specific DNA binding"/>
    <property type="evidence" value="ECO:0007669"/>
    <property type="project" value="InterPro"/>
</dbReference>
<dbReference type="AlphaFoldDB" id="D2YDX8"/>
<dbReference type="SUPFAM" id="SSF51182">
    <property type="entry name" value="RmlC-like cupins"/>
    <property type="match status" value="1"/>
</dbReference>
<dbReference type="InterPro" id="IPR020449">
    <property type="entry name" value="Tscrpt_reg_AraC-type_HTH"/>
</dbReference>
<dbReference type="Proteomes" id="UP000004827">
    <property type="component" value="Unassembled WGS sequence"/>
</dbReference>
<evidence type="ECO:0000256" key="4">
    <source>
        <dbReference type="ARBA" id="ARBA00023163"/>
    </source>
</evidence>
<accession>D2YDX8</accession>
<sequence length="296" mass="33935">MHLVAICSLGYSVAGLYNYNYLQKDIASDRKTRLKKRTRHLHPSLSIEHPPSDVFMNFEAFLSNTETREHSHAWGQVQLISGGILEMEAEDTRFLAPPHLAIWVPAGIRHRSYNRKPIEYCSLNIASQLTTAFPAKTSLIKVTSIVSAIIDDFRERNINVAQSSEDKRLVQVLLDQLATRETQHHFLPSTNHKYLAPILASVEENPTDNTTLQQWAERVHTTERTLARHCQAELGMSFTEWRLRVRYLYSMELLRQGHAVKEVALTLGYNQASPFITMFKKYSGLTPEQYKSRLLA</sequence>
<dbReference type="PANTHER" id="PTHR11019:SF190">
    <property type="entry name" value="ARAC-FAMILY REGULATORY PROTEIN"/>
    <property type="match status" value="1"/>
</dbReference>
<evidence type="ECO:0000313" key="6">
    <source>
        <dbReference type="EMBL" id="EEW07039.1"/>
    </source>
</evidence>
<organism evidence="6 7">
    <name type="scientific">Vibrio mimicus VM603</name>
    <dbReference type="NCBI Taxonomy" id="671074"/>
    <lineage>
        <taxon>Bacteria</taxon>
        <taxon>Pseudomonadati</taxon>
        <taxon>Pseudomonadota</taxon>
        <taxon>Gammaproteobacteria</taxon>
        <taxon>Vibrionales</taxon>
        <taxon>Vibrionaceae</taxon>
        <taxon>Vibrio</taxon>
    </lineage>
</organism>
<dbReference type="Pfam" id="PF12833">
    <property type="entry name" value="HTH_18"/>
    <property type="match status" value="1"/>
</dbReference>
<dbReference type="FunFam" id="1.10.10.60:FF:000132">
    <property type="entry name" value="AraC family transcriptional regulator"/>
    <property type="match status" value="1"/>
</dbReference>
<keyword evidence="1" id="KW-0678">Repressor</keyword>
<dbReference type="SMART" id="SM00342">
    <property type="entry name" value="HTH_ARAC"/>
    <property type="match status" value="1"/>
</dbReference>